<evidence type="ECO:0000313" key="10">
    <source>
        <dbReference type="Proteomes" id="UP000519004"/>
    </source>
</evidence>
<dbReference type="PROSITE" id="PS51257">
    <property type="entry name" value="PROKAR_LIPOPROTEIN"/>
    <property type="match status" value="1"/>
</dbReference>
<dbReference type="Gene3D" id="1.25.40.10">
    <property type="entry name" value="Tetratricopeptide repeat domain"/>
    <property type="match status" value="1"/>
</dbReference>
<keyword evidence="3" id="KW-0573">Peptidoglycan synthesis</keyword>
<evidence type="ECO:0000256" key="2">
    <source>
        <dbReference type="ARBA" id="ARBA00022960"/>
    </source>
</evidence>
<dbReference type="GO" id="GO:0030234">
    <property type="term" value="F:enzyme regulator activity"/>
    <property type="evidence" value="ECO:0007669"/>
    <property type="project" value="TreeGrafter"/>
</dbReference>
<keyword evidence="6" id="KW-0998">Cell outer membrane</keyword>
<dbReference type="RefSeq" id="WP_183947116.1">
    <property type="nucleotide sequence ID" value="NZ_JACHHX010000002.1"/>
</dbReference>
<dbReference type="CDD" id="cd06339">
    <property type="entry name" value="PBP1_YraM_LppC_lipoprotein-like"/>
    <property type="match status" value="1"/>
</dbReference>
<dbReference type="Gene3D" id="3.40.50.2300">
    <property type="match status" value="2"/>
</dbReference>
<dbReference type="PANTHER" id="PTHR38038">
    <property type="entry name" value="PENICILLIN-BINDING PROTEIN ACTIVATOR LPOA"/>
    <property type="match status" value="1"/>
</dbReference>
<keyword evidence="2" id="KW-0133">Cell shape</keyword>
<evidence type="ECO:0000256" key="8">
    <source>
        <dbReference type="SAM" id="SignalP"/>
    </source>
</evidence>
<name>A0A7W7V8W4_9GAMM</name>
<sequence>MNFRPAALGLLVLLAAGCASVQVTREISQEERAADRLLAEGRHADAARAYEQLAAGLRGHARYPLLLRAADAWREAGELERARVLIDGIGPRRLADDELALHDLLRAELALADRQPEAARALLGESVARFPHALRPRWHRLRAEALSQQGEHFAAAGELARLDALLPAGERQANQRRIERELARLGDRDLARASAALPAGDPLYAFAGRALTARGLPLPRAYDRADLAAPSVARPPAEPDGYRPPLKLALLVPLSGPLAGAGASVRDGALTAHFGESRRRPELRLYDTAGTAQGAIDAYQLALADGADQILGPLSRDEVQALFSQGELAAPVLALNRVALPPPPGSASFALSPEDEGVAAAERMLRRGLLRVVVVSAGDDSAQRSLDAFREHFRARGGEILTEARIAEGTLDYAPVLRAALAAAGGGEGRHDAVFLALRGPQARLLVPQLAIAGFAGRPLIATSQILQGSGDPRLDRDLDGIEFPEHPWLLGSRADLPDPARTGRRLASARGGGARLFAFGLDAYRLAGYLEHLGRQSGAWINGATGELRLDAFGNVLRIPAWGVFSGGRPRPALDGALTPDAELQ</sequence>
<keyword evidence="1 8" id="KW-0732">Signal</keyword>
<dbReference type="InterPro" id="IPR007443">
    <property type="entry name" value="LpoA"/>
</dbReference>
<feature type="chain" id="PRO_5031468958" description="Penicillin-binding protein activator" evidence="8">
    <location>
        <begin position="22"/>
        <end position="586"/>
    </location>
</feature>
<evidence type="ECO:0000256" key="4">
    <source>
        <dbReference type="ARBA" id="ARBA00023136"/>
    </source>
</evidence>
<keyword evidence="10" id="KW-1185">Reference proteome</keyword>
<dbReference type="Pfam" id="PF04348">
    <property type="entry name" value="LppC"/>
    <property type="match status" value="2"/>
</dbReference>
<evidence type="ECO:0000256" key="7">
    <source>
        <dbReference type="ARBA" id="ARBA00023288"/>
    </source>
</evidence>
<accession>A0A7W7V8W4</accession>
<comment type="caution">
    <text evidence="9">The sequence shown here is derived from an EMBL/GenBank/DDBJ whole genome shotgun (WGS) entry which is preliminary data.</text>
</comment>
<organism evidence="9 10">
    <name type="scientific">Rehaibacterium terrae</name>
    <dbReference type="NCBI Taxonomy" id="1341696"/>
    <lineage>
        <taxon>Bacteria</taxon>
        <taxon>Pseudomonadati</taxon>
        <taxon>Pseudomonadota</taxon>
        <taxon>Gammaproteobacteria</taxon>
        <taxon>Lysobacterales</taxon>
        <taxon>Lysobacteraceae</taxon>
        <taxon>Rehaibacterium</taxon>
    </lineage>
</organism>
<protein>
    <recommendedName>
        <fullName evidence="11">Penicillin-binding protein activator</fullName>
    </recommendedName>
</protein>
<reference evidence="9 10" key="1">
    <citation type="submission" date="2020-08" db="EMBL/GenBank/DDBJ databases">
        <title>Genomic Encyclopedia of Type Strains, Phase IV (KMG-IV): sequencing the most valuable type-strain genomes for metagenomic binning, comparative biology and taxonomic classification.</title>
        <authorList>
            <person name="Goeker M."/>
        </authorList>
    </citation>
    <scope>NUCLEOTIDE SEQUENCE [LARGE SCALE GENOMIC DNA]</scope>
    <source>
        <strain evidence="9 10">DSM 25897</strain>
    </source>
</reference>
<dbReference type="SUPFAM" id="SSF53822">
    <property type="entry name" value="Periplasmic binding protein-like I"/>
    <property type="match status" value="1"/>
</dbReference>
<evidence type="ECO:0000256" key="5">
    <source>
        <dbReference type="ARBA" id="ARBA00023139"/>
    </source>
</evidence>
<evidence type="ECO:0000313" key="9">
    <source>
        <dbReference type="EMBL" id="MBB5014539.1"/>
    </source>
</evidence>
<dbReference type="PANTHER" id="PTHR38038:SF1">
    <property type="entry name" value="PENICILLIN-BINDING PROTEIN ACTIVATOR LPOA"/>
    <property type="match status" value="1"/>
</dbReference>
<keyword evidence="5" id="KW-0564">Palmitate</keyword>
<dbReference type="InterPro" id="IPR011990">
    <property type="entry name" value="TPR-like_helical_dom_sf"/>
</dbReference>
<feature type="signal peptide" evidence="8">
    <location>
        <begin position="1"/>
        <end position="21"/>
    </location>
</feature>
<dbReference type="AlphaFoldDB" id="A0A7W7V8W4"/>
<keyword evidence="7" id="KW-0449">Lipoprotein</keyword>
<proteinExistence type="predicted"/>
<dbReference type="InterPro" id="IPR028082">
    <property type="entry name" value="Peripla_BP_I"/>
</dbReference>
<gene>
    <name evidence="9" type="ORF">HNQ58_000413</name>
</gene>
<dbReference type="GO" id="GO:0031241">
    <property type="term" value="C:periplasmic side of cell outer membrane"/>
    <property type="evidence" value="ECO:0007669"/>
    <property type="project" value="TreeGrafter"/>
</dbReference>
<dbReference type="Proteomes" id="UP000519004">
    <property type="component" value="Unassembled WGS sequence"/>
</dbReference>
<dbReference type="GO" id="GO:0008360">
    <property type="term" value="P:regulation of cell shape"/>
    <property type="evidence" value="ECO:0007669"/>
    <property type="project" value="UniProtKB-KW"/>
</dbReference>
<evidence type="ECO:0000256" key="1">
    <source>
        <dbReference type="ARBA" id="ARBA00022729"/>
    </source>
</evidence>
<evidence type="ECO:0000256" key="6">
    <source>
        <dbReference type="ARBA" id="ARBA00023237"/>
    </source>
</evidence>
<dbReference type="GO" id="GO:0009252">
    <property type="term" value="P:peptidoglycan biosynthetic process"/>
    <property type="evidence" value="ECO:0007669"/>
    <property type="project" value="UniProtKB-KW"/>
</dbReference>
<evidence type="ECO:0000256" key="3">
    <source>
        <dbReference type="ARBA" id="ARBA00022984"/>
    </source>
</evidence>
<keyword evidence="4" id="KW-0472">Membrane</keyword>
<dbReference type="EMBL" id="JACHHX010000002">
    <property type="protein sequence ID" value="MBB5014539.1"/>
    <property type="molecule type" value="Genomic_DNA"/>
</dbReference>
<evidence type="ECO:0008006" key="11">
    <source>
        <dbReference type="Google" id="ProtNLM"/>
    </source>
</evidence>